<reference evidence="3 4" key="2">
    <citation type="submission" date="2018-11" db="EMBL/GenBank/DDBJ databases">
        <authorList>
            <consortium name="Pathogen Informatics"/>
        </authorList>
    </citation>
    <scope>NUCLEOTIDE SEQUENCE [LARGE SCALE GENOMIC DNA]</scope>
</reference>
<sequence length="451" mass="49669">MFPVLYTFNGVGETVYVGRDKKKCGVSLPVDAQGVSRVHGSFKWTSQGSTVKRKNVTVGIENDNKRSKLSVKTTNRTGAHQSQQCIFAENRLPTSSRKTMILAEDTQLRTSRLQDATYGAGDRSSVTMSVPETCKQRLVVKRVISQPIFESVKFLFSFFNGFVHNFSEMKILFEDVTVLASSTLPKRTGSNTSATKRKSASEKKTSIFDSRPAKKRPTFPTVDENFSDDEVDVRIEEPEAESTVRCTSSFAQKISASPIRSTCATSEVIPRKSARGAVKKSIFSQMPPKKQQQGTLDKVDERFPGEDTEFYCGSTAAAPPQQGMSRDIPCCGSGFAAENGCGKDILKLVSTGKRYDVRAEEDEDEDDQGVEIERVVAKLNNLVHYADIERPPRPRPAPQLDVSSGSNSANFKRFRKASQGRFNASLSSAKRPCVIGGSDDLVDFRQLPHGA</sequence>
<dbReference type="EMBL" id="UYSL01019775">
    <property type="protein sequence ID" value="VDL69678.1"/>
    <property type="molecule type" value="Genomic_DNA"/>
</dbReference>
<feature type="region of interest" description="Disordered" evidence="1">
    <location>
        <begin position="387"/>
        <end position="409"/>
    </location>
</feature>
<dbReference type="STRING" id="27835.A0A158QX12"/>
<dbReference type="InterPro" id="IPR000253">
    <property type="entry name" value="FHA_dom"/>
</dbReference>
<gene>
    <name evidence="3" type="ORF">NBR_LOCUS6089</name>
</gene>
<dbReference type="PROSITE" id="PS50006">
    <property type="entry name" value="FHA_DOMAIN"/>
    <property type="match status" value="1"/>
</dbReference>
<reference evidence="5" key="1">
    <citation type="submission" date="2016-04" db="UniProtKB">
        <authorList>
            <consortium name="WormBaseParasite"/>
        </authorList>
    </citation>
    <scope>IDENTIFICATION</scope>
</reference>
<evidence type="ECO:0000313" key="3">
    <source>
        <dbReference type="EMBL" id="VDL69678.1"/>
    </source>
</evidence>
<feature type="compositionally biased region" description="Polar residues" evidence="1">
    <location>
        <begin position="184"/>
        <end position="194"/>
    </location>
</feature>
<feature type="region of interest" description="Disordered" evidence="1">
    <location>
        <begin position="184"/>
        <end position="225"/>
    </location>
</feature>
<evidence type="ECO:0000313" key="4">
    <source>
        <dbReference type="Proteomes" id="UP000271162"/>
    </source>
</evidence>
<organism evidence="5">
    <name type="scientific">Nippostrongylus brasiliensis</name>
    <name type="common">Rat hookworm</name>
    <dbReference type="NCBI Taxonomy" id="27835"/>
    <lineage>
        <taxon>Eukaryota</taxon>
        <taxon>Metazoa</taxon>
        <taxon>Ecdysozoa</taxon>
        <taxon>Nematoda</taxon>
        <taxon>Chromadorea</taxon>
        <taxon>Rhabditida</taxon>
        <taxon>Rhabditina</taxon>
        <taxon>Rhabditomorpha</taxon>
        <taxon>Strongyloidea</taxon>
        <taxon>Heligmosomidae</taxon>
        <taxon>Nippostrongylus</taxon>
    </lineage>
</organism>
<name>A0A158QX12_NIPBR</name>
<feature type="domain" description="FHA" evidence="2">
    <location>
        <begin position="15"/>
        <end position="39"/>
    </location>
</feature>
<protein>
    <submittedName>
        <fullName evidence="5">FHA domain-containing protein</fullName>
    </submittedName>
</protein>
<evidence type="ECO:0000313" key="5">
    <source>
        <dbReference type="WBParaSite" id="NBR_0000608801-mRNA-1"/>
    </source>
</evidence>
<dbReference type="WBParaSite" id="NBR_0000608801-mRNA-1">
    <property type="protein sequence ID" value="NBR_0000608801-mRNA-1"/>
    <property type="gene ID" value="NBR_0000608801"/>
</dbReference>
<dbReference type="Proteomes" id="UP000271162">
    <property type="component" value="Unassembled WGS sequence"/>
</dbReference>
<dbReference type="AlphaFoldDB" id="A0A158QX12"/>
<proteinExistence type="predicted"/>
<evidence type="ECO:0000259" key="2">
    <source>
        <dbReference type="PROSITE" id="PS50006"/>
    </source>
</evidence>
<feature type="region of interest" description="Disordered" evidence="1">
    <location>
        <begin position="421"/>
        <end position="451"/>
    </location>
</feature>
<accession>A0A158QX12</accession>
<keyword evidence="4" id="KW-1185">Reference proteome</keyword>
<evidence type="ECO:0000256" key="1">
    <source>
        <dbReference type="SAM" id="MobiDB-lite"/>
    </source>
</evidence>